<dbReference type="Pfam" id="PF05757">
    <property type="entry name" value="PsbQ"/>
    <property type="match status" value="1"/>
</dbReference>
<gene>
    <name evidence="9" type="primary">LOC103712983</name>
</gene>
<dbReference type="GO" id="GO:0009535">
    <property type="term" value="C:chloroplast thylakoid membrane"/>
    <property type="evidence" value="ECO:0007669"/>
    <property type="project" value="UniProtKB-SubCell"/>
</dbReference>
<dbReference type="InterPro" id="IPR008797">
    <property type="entry name" value="PSII_PsbQ"/>
</dbReference>
<dbReference type="AlphaFoldDB" id="A0A8B7CF17"/>
<dbReference type="Gene3D" id="1.20.120.290">
    <property type="entry name" value="Oxygen-evolving enhancer protein 3 (PsbQ), four-helix up-down bundle"/>
    <property type="match status" value="1"/>
</dbReference>
<dbReference type="PANTHER" id="PTHR33399:SF6">
    <property type="entry name" value="PSBQ-LIKE PROTEIN 3, CHLOROPLASTIC"/>
    <property type="match status" value="1"/>
</dbReference>
<evidence type="ECO:0000256" key="2">
    <source>
        <dbReference type="ARBA" id="ARBA00022528"/>
    </source>
</evidence>
<protein>
    <submittedName>
        <fullName evidence="9">PsbQ-like protein 3, chloroplastic</fullName>
    </submittedName>
</protein>
<keyword evidence="3" id="KW-0934">Plastid</keyword>
<evidence type="ECO:0000256" key="5">
    <source>
        <dbReference type="ARBA" id="ARBA00023078"/>
    </source>
</evidence>
<dbReference type="GO" id="GO:0019898">
    <property type="term" value="C:extrinsic component of membrane"/>
    <property type="evidence" value="ECO:0007669"/>
    <property type="project" value="InterPro"/>
</dbReference>
<evidence type="ECO:0000256" key="3">
    <source>
        <dbReference type="ARBA" id="ARBA00022640"/>
    </source>
</evidence>
<dbReference type="InterPro" id="IPR023222">
    <property type="entry name" value="PsbQ-like_dom_sf"/>
</dbReference>
<evidence type="ECO:0000256" key="4">
    <source>
        <dbReference type="ARBA" id="ARBA00022946"/>
    </source>
</evidence>
<dbReference type="GO" id="GO:0009654">
    <property type="term" value="C:photosystem II oxygen evolving complex"/>
    <property type="evidence" value="ECO:0007669"/>
    <property type="project" value="InterPro"/>
</dbReference>
<organism evidence="8 9">
    <name type="scientific">Phoenix dactylifera</name>
    <name type="common">Date palm</name>
    <dbReference type="NCBI Taxonomy" id="42345"/>
    <lineage>
        <taxon>Eukaryota</taxon>
        <taxon>Viridiplantae</taxon>
        <taxon>Streptophyta</taxon>
        <taxon>Embryophyta</taxon>
        <taxon>Tracheophyta</taxon>
        <taxon>Spermatophyta</taxon>
        <taxon>Magnoliopsida</taxon>
        <taxon>Liliopsida</taxon>
        <taxon>Arecaceae</taxon>
        <taxon>Coryphoideae</taxon>
        <taxon>Phoeniceae</taxon>
        <taxon>Phoenix</taxon>
    </lineage>
</organism>
<dbReference type="KEGG" id="pda:103712983"/>
<keyword evidence="2" id="KW-0150">Chloroplast</keyword>
<dbReference type="PANTHER" id="PTHR33399">
    <property type="entry name" value="OXYGEN-EVOLVING ENHANCER PROTEIN 3-1, CHLOROPLASTIC"/>
    <property type="match status" value="1"/>
</dbReference>
<dbReference type="SUPFAM" id="SSF101112">
    <property type="entry name" value="Oxygen-evolving enhancer protein 3"/>
    <property type="match status" value="1"/>
</dbReference>
<evidence type="ECO:0000313" key="8">
    <source>
        <dbReference type="Proteomes" id="UP000228380"/>
    </source>
</evidence>
<dbReference type="OrthoDB" id="667835at2759"/>
<keyword evidence="4" id="KW-0809">Transit peptide</keyword>
<sequence length="179" mass="20362">MASPMALRLFSPNLPCPQWRCSKAGHITQSLERQLTRRRLTAAAALATAFLVKEAFSNLNNASSLEFRFTVPDQTLEEADAGVKVHARDLLQIKDFIDSKSWKEAQLALRERSSFLKQDLYTIIQAKPGSQRLQLRKLYSILFNNVSRLDYAARDKDENVARECYNNIVATLDEIFAII</sequence>
<dbReference type="FunFam" id="1.20.120.290:FF:000004">
    <property type="entry name" value="Oxygen-evolving enhancer protein 3"/>
    <property type="match status" value="1"/>
</dbReference>
<evidence type="ECO:0000256" key="6">
    <source>
        <dbReference type="ARBA" id="ARBA00023136"/>
    </source>
</evidence>
<dbReference type="RefSeq" id="XP_008797931.1">
    <property type="nucleotide sequence ID" value="XM_008799709.3"/>
</dbReference>
<evidence type="ECO:0000313" key="9">
    <source>
        <dbReference type="RefSeq" id="XP_008797931.1"/>
    </source>
</evidence>
<name>A0A8B7CF17_PHODC</name>
<accession>A0A8B7CF17</accession>
<comment type="similarity">
    <text evidence="7">Belongs to the PsbQ family.</text>
</comment>
<keyword evidence="6" id="KW-0472">Membrane</keyword>
<evidence type="ECO:0000256" key="7">
    <source>
        <dbReference type="ARBA" id="ARBA00035649"/>
    </source>
</evidence>
<reference evidence="8" key="1">
    <citation type="journal article" date="2019" name="Nat. Commun.">
        <title>Genome-wide association mapping of date palm fruit traits.</title>
        <authorList>
            <person name="Hazzouri K.M."/>
            <person name="Gros-Balthazard M."/>
            <person name="Flowers J.M."/>
            <person name="Copetti D."/>
            <person name="Lemansour A."/>
            <person name="Lebrun M."/>
            <person name="Masmoudi K."/>
            <person name="Ferrand S."/>
            <person name="Dhar M.I."/>
            <person name="Fresquez Z.A."/>
            <person name="Rosas U."/>
            <person name="Zhang J."/>
            <person name="Talag J."/>
            <person name="Lee S."/>
            <person name="Kudrna D."/>
            <person name="Powell R.F."/>
            <person name="Leitch I.J."/>
            <person name="Krueger R.R."/>
            <person name="Wing R.A."/>
            <person name="Amiri K.M.A."/>
            <person name="Purugganan M.D."/>
        </authorList>
    </citation>
    <scope>NUCLEOTIDE SEQUENCE [LARGE SCALE GENOMIC DNA]</scope>
    <source>
        <strain evidence="8">cv. Khalas</strain>
    </source>
</reference>
<comment type="subcellular location">
    <subcellularLocation>
        <location evidence="1">Plastid</location>
        <location evidence="1">Chloroplast thylakoid membrane</location>
    </subcellularLocation>
</comment>
<dbReference type="GO" id="GO:0005509">
    <property type="term" value="F:calcium ion binding"/>
    <property type="evidence" value="ECO:0007669"/>
    <property type="project" value="InterPro"/>
</dbReference>
<keyword evidence="5" id="KW-0793">Thylakoid</keyword>
<dbReference type="InterPro" id="IPR054099">
    <property type="entry name" value="PSII_PsbQ_pln"/>
</dbReference>
<dbReference type="Proteomes" id="UP000228380">
    <property type="component" value="Chromosome 5"/>
</dbReference>
<reference evidence="9" key="2">
    <citation type="submission" date="2025-08" db="UniProtKB">
        <authorList>
            <consortium name="RefSeq"/>
        </authorList>
    </citation>
    <scope>IDENTIFICATION</scope>
    <source>
        <tissue evidence="9">Young leaves</tissue>
    </source>
</reference>
<keyword evidence="8" id="KW-1185">Reference proteome</keyword>
<dbReference type="GO" id="GO:0009767">
    <property type="term" value="P:photosynthetic electron transport chain"/>
    <property type="evidence" value="ECO:0007669"/>
    <property type="project" value="TreeGrafter"/>
</dbReference>
<evidence type="ECO:0000256" key="1">
    <source>
        <dbReference type="ARBA" id="ARBA00004334"/>
    </source>
</evidence>
<dbReference type="GeneID" id="103712983"/>
<proteinExistence type="inferred from homology"/>